<sequence>MSSIGNKINHPRTKGLVDKQRVKCVKFSKASDNVRTTKPVKSDNLIKTCIRTVSNTDGSVKSCSSSVSGFDLTDSLDRDKNSGITSNIHQEVSAELDATDDFKLAVPELCTSLKIANNLLGAVASAKESRQGVAANNREKNIALAKSKALAMMNVPFEEQVFKDLIALNINTGDLNCGVKMKSKTFERVKDREPELSDYFRPSFHNEFVVKCALTPFEIDKNLSFDGFSLTERARNWESRD</sequence>
<keyword evidence="2" id="KW-1185">Reference proteome</keyword>
<proteinExistence type="predicted"/>
<comment type="caution">
    <text evidence="1">The sequence shown here is derived from an EMBL/GenBank/DDBJ whole genome shotgun (WGS) entry which is preliminary data.</text>
</comment>
<dbReference type="Proteomes" id="UP000291343">
    <property type="component" value="Unassembled WGS sequence"/>
</dbReference>
<accession>A0A482WKL7</accession>
<evidence type="ECO:0000313" key="1">
    <source>
        <dbReference type="EMBL" id="RZF34008.1"/>
    </source>
</evidence>
<protein>
    <recommendedName>
        <fullName evidence="3">Protein phosphatase 1 regulatory subunit 35 C-terminal domain-containing protein</fullName>
    </recommendedName>
</protein>
<dbReference type="AlphaFoldDB" id="A0A482WKL7"/>
<name>A0A482WKL7_LAOST</name>
<dbReference type="InParanoid" id="A0A482WKL7"/>
<evidence type="ECO:0000313" key="2">
    <source>
        <dbReference type="Proteomes" id="UP000291343"/>
    </source>
</evidence>
<reference evidence="1 2" key="1">
    <citation type="journal article" date="2017" name="Gigascience">
        <title>Genome sequence of the small brown planthopper, Laodelphax striatellus.</title>
        <authorList>
            <person name="Zhu J."/>
            <person name="Jiang F."/>
            <person name="Wang X."/>
            <person name="Yang P."/>
            <person name="Bao Y."/>
            <person name="Zhao W."/>
            <person name="Wang W."/>
            <person name="Lu H."/>
            <person name="Wang Q."/>
            <person name="Cui N."/>
            <person name="Li J."/>
            <person name="Chen X."/>
            <person name="Luo L."/>
            <person name="Yu J."/>
            <person name="Kang L."/>
            <person name="Cui F."/>
        </authorList>
    </citation>
    <scope>NUCLEOTIDE SEQUENCE [LARGE SCALE GENOMIC DNA]</scope>
    <source>
        <strain evidence="1">Lst14</strain>
    </source>
</reference>
<dbReference type="OrthoDB" id="8191506at2759"/>
<gene>
    <name evidence="1" type="ORF">LSTR_LSTR012353</name>
</gene>
<dbReference type="EMBL" id="QKKF02032971">
    <property type="protein sequence ID" value="RZF34008.1"/>
    <property type="molecule type" value="Genomic_DNA"/>
</dbReference>
<organism evidence="1 2">
    <name type="scientific">Laodelphax striatellus</name>
    <name type="common">Small brown planthopper</name>
    <name type="synonym">Delphax striatella</name>
    <dbReference type="NCBI Taxonomy" id="195883"/>
    <lineage>
        <taxon>Eukaryota</taxon>
        <taxon>Metazoa</taxon>
        <taxon>Ecdysozoa</taxon>
        <taxon>Arthropoda</taxon>
        <taxon>Hexapoda</taxon>
        <taxon>Insecta</taxon>
        <taxon>Pterygota</taxon>
        <taxon>Neoptera</taxon>
        <taxon>Paraneoptera</taxon>
        <taxon>Hemiptera</taxon>
        <taxon>Auchenorrhyncha</taxon>
        <taxon>Fulgoroidea</taxon>
        <taxon>Delphacidae</taxon>
        <taxon>Criomorphinae</taxon>
        <taxon>Laodelphax</taxon>
    </lineage>
</organism>
<evidence type="ECO:0008006" key="3">
    <source>
        <dbReference type="Google" id="ProtNLM"/>
    </source>
</evidence>